<accession>A0A9K3NAL7</accession>
<gene>
    <name evidence="1" type="ORF">HanXRQr2_Chr09g0417841</name>
</gene>
<evidence type="ECO:0000313" key="1">
    <source>
        <dbReference type="EMBL" id="KAF5793477.1"/>
    </source>
</evidence>
<name>A0A9K3NAL7_HELAN</name>
<dbReference type="Proteomes" id="UP000215914">
    <property type="component" value="Unassembled WGS sequence"/>
</dbReference>
<protein>
    <submittedName>
        <fullName evidence="1">Uncharacterized protein</fullName>
    </submittedName>
</protein>
<proteinExistence type="predicted"/>
<organism evidence="1 2">
    <name type="scientific">Helianthus annuus</name>
    <name type="common">Common sunflower</name>
    <dbReference type="NCBI Taxonomy" id="4232"/>
    <lineage>
        <taxon>Eukaryota</taxon>
        <taxon>Viridiplantae</taxon>
        <taxon>Streptophyta</taxon>
        <taxon>Embryophyta</taxon>
        <taxon>Tracheophyta</taxon>
        <taxon>Spermatophyta</taxon>
        <taxon>Magnoliopsida</taxon>
        <taxon>eudicotyledons</taxon>
        <taxon>Gunneridae</taxon>
        <taxon>Pentapetalae</taxon>
        <taxon>asterids</taxon>
        <taxon>campanulids</taxon>
        <taxon>Asterales</taxon>
        <taxon>Asteraceae</taxon>
        <taxon>Asteroideae</taxon>
        <taxon>Heliantheae alliance</taxon>
        <taxon>Heliantheae</taxon>
        <taxon>Helianthus</taxon>
    </lineage>
</organism>
<dbReference type="EMBL" id="MNCJ02000324">
    <property type="protein sequence ID" value="KAF5793477.1"/>
    <property type="molecule type" value="Genomic_DNA"/>
</dbReference>
<dbReference type="AlphaFoldDB" id="A0A9K3NAL7"/>
<keyword evidence="2" id="KW-1185">Reference proteome</keyword>
<reference evidence="1" key="2">
    <citation type="submission" date="2020-06" db="EMBL/GenBank/DDBJ databases">
        <title>Helianthus annuus Genome sequencing and assembly Release 2.</title>
        <authorList>
            <person name="Gouzy J."/>
            <person name="Langlade N."/>
            <person name="Munos S."/>
        </authorList>
    </citation>
    <scope>NUCLEOTIDE SEQUENCE</scope>
    <source>
        <tissue evidence="1">Leaves</tissue>
    </source>
</reference>
<dbReference type="Gramene" id="mRNA:HanXRQr2_Chr09g0417841">
    <property type="protein sequence ID" value="CDS:HanXRQr2_Chr09g0417841.1"/>
    <property type="gene ID" value="HanXRQr2_Chr09g0417841"/>
</dbReference>
<evidence type="ECO:0000313" key="2">
    <source>
        <dbReference type="Proteomes" id="UP000215914"/>
    </source>
</evidence>
<comment type="caution">
    <text evidence="1">The sequence shown here is derived from an EMBL/GenBank/DDBJ whole genome shotgun (WGS) entry which is preliminary data.</text>
</comment>
<sequence length="49" mass="5548">MKRMVGRRSSCLYSLSWTGINHKGPGTTSFTILPLCTSTIHIYKQQLSF</sequence>
<reference evidence="1" key="1">
    <citation type="journal article" date="2017" name="Nature">
        <title>The sunflower genome provides insights into oil metabolism, flowering and Asterid evolution.</title>
        <authorList>
            <person name="Badouin H."/>
            <person name="Gouzy J."/>
            <person name="Grassa C.J."/>
            <person name="Murat F."/>
            <person name="Staton S.E."/>
            <person name="Cottret L."/>
            <person name="Lelandais-Briere C."/>
            <person name="Owens G.L."/>
            <person name="Carrere S."/>
            <person name="Mayjonade B."/>
            <person name="Legrand L."/>
            <person name="Gill N."/>
            <person name="Kane N.C."/>
            <person name="Bowers J.E."/>
            <person name="Hubner S."/>
            <person name="Bellec A."/>
            <person name="Berard A."/>
            <person name="Berges H."/>
            <person name="Blanchet N."/>
            <person name="Boniface M.C."/>
            <person name="Brunel D."/>
            <person name="Catrice O."/>
            <person name="Chaidir N."/>
            <person name="Claudel C."/>
            <person name="Donnadieu C."/>
            <person name="Faraut T."/>
            <person name="Fievet G."/>
            <person name="Helmstetter N."/>
            <person name="King M."/>
            <person name="Knapp S.J."/>
            <person name="Lai Z."/>
            <person name="Le Paslier M.C."/>
            <person name="Lippi Y."/>
            <person name="Lorenzon L."/>
            <person name="Mandel J.R."/>
            <person name="Marage G."/>
            <person name="Marchand G."/>
            <person name="Marquand E."/>
            <person name="Bret-Mestries E."/>
            <person name="Morien E."/>
            <person name="Nambeesan S."/>
            <person name="Nguyen T."/>
            <person name="Pegot-Espagnet P."/>
            <person name="Pouilly N."/>
            <person name="Raftis F."/>
            <person name="Sallet E."/>
            <person name="Schiex T."/>
            <person name="Thomas J."/>
            <person name="Vandecasteele C."/>
            <person name="Vares D."/>
            <person name="Vear F."/>
            <person name="Vautrin S."/>
            <person name="Crespi M."/>
            <person name="Mangin B."/>
            <person name="Burke J.M."/>
            <person name="Salse J."/>
            <person name="Munos S."/>
            <person name="Vincourt P."/>
            <person name="Rieseberg L.H."/>
            <person name="Langlade N.B."/>
        </authorList>
    </citation>
    <scope>NUCLEOTIDE SEQUENCE</scope>
    <source>
        <tissue evidence="1">Leaves</tissue>
    </source>
</reference>